<accession>A0A9P6NMK8</accession>
<reference evidence="1" key="1">
    <citation type="submission" date="2013-11" db="EMBL/GenBank/DDBJ databases">
        <title>Genome sequence of the fusiform rust pathogen reveals effectors for host alternation and coevolution with pine.</title>
        <authorList>
            <consortium name="DOE Joint Genome Institute"/>
            <person name="Smith K."/>
            <person name="Pendleton A."/>
            <person name="Kubisiak T."/>
            <person name="Anderson C."/>
            <person name="Salamov A."/>
            <person name="Aerts A."/>
            <person name="Riley R."/>
            <person name="Clum A."/>
            <person name="Lindquist E."/>
            <person name="Ence D."/>
            <person name="Campbell M."/>
            <person name="Kronenberg Z."/>
            <person name="Feau N."/>
            <person name="Dhillon B."/>
            <person name="Hamelin R."/>
            <person name="Burleigh J."/>
            <person name="Smith J."/>
            <person name="Yandell M."/>
            <person name="Nelson C."/>
            <person name="Grigoriev I."/>
            <person name="Davis J."/>
        </authorList>
    </citation>
    <scope>NUCLEOTIDE SEQUENCE</scope>
    <source>
        <strain evidence="1">G11</strain>
    </source>
</reference>
<comment type="caution">
    <text evidence="1">The sequence shown here is derived from an EMBL/GenBank/DDBJ whole genome shotgun (WGS) entry which is preliminary data.</text>
</comment>
<evidence type="ECO:0000313" key="1">
    <source>
        <dbReference type="EMBL" id="KAG0148783.1"/>
    </source>
</evidence>
<evidence type="ECO:0000313" key="2">
    <source>
        <dbReference type="Proteomes" id="UP000886653"/>
    </source>
</evidence>
<dbReference type="Proteomes" id="UP000886653">
    <property type="component" value="Unassembled WGS sequence"/>
</dbReference>
<sequence>MLAPASNKKGLPNNMGQSSASVTKKWQAFLILFPTTISTCSAIPVIAVLCPPIPLTPVVTCSSVLS</sequence>
<dbReference type="EMBL" id="MU167233">
    <property type="protein sequence ID" value="KAG0148783.1"/>
    <property type="molecule type" value="Genomic_DNA"/>
</dbReference>
<proteinExistence type="predicted"/>
<name>A0A9P6NMK8_9BASI</name>
<keyword evidence="2" id="KW-1185">Reference proteome</keyword>
<protein>
    <submittedName>
        <fullName evidence="1">Uncharacterized protein</fullName>
    </submittedName>
</protein>
<organism evidence="1 2">
    <name type="scientific">Cronartium quercuum f. sp. fusiforme G11</name>
    <dbReference type="NCBI Taxonomy" id="708437"/>
    <lineage>
        <taxon>Eukaryota</taxon>
        <taxon>Fungi</taxon>
        <taxon>Dikarya</taxon>
        <taxon>Basidiomycota</taxon>
        <taxon>Pucciniomycotina</taxon>
        <taxon>Pucciniomycetes</taxon>
        <taxon>Pucciniales</taxon>
        <taxon>Coleosporiaceae</taxon>
        <taxon>Cronartium</taxon>
    </lineage>
</organism>
<dbReference type="AlphaFoldDB" id="A0A9P6NMK8"/>
<gene>
    <name evidence="1" type="ORF">CROQUDRAFT_89816</name>
</gene>